<evidence type="ECO:0000313" key="7">
    <source>
        <dbReference type="Proteomes" id="UP000479000"/>
    </source>
</evidence>
<evidence type="ECO:0000256" key="3">
    <source>
        <dbReference type="ARBA" id="ARBA00022989"/>
    </source>
</evidence>
<name>A0A6H5HE65_9HEMI</name>
<evidence type="ECO:0000256" key="1">
    <source>
        <dbReference type="ARBA" id="ARBA00004141"/>
    </source>
</evidence>
<dbReference type="Pfam" id="PF00335">
    <property type="entry name" value="Tetraspanin"/>
    <property type="match status" value="1"/>
</dbReference>
<sequence>MIYNSRDFGFKDTISGTSSPSIDRDFSVCLPIVQVDSARCSRKIYPIVLGVCSVALIAGSVLCMIVSPQASRSLSSSFNRMFDSARSSPNGTSRHVDQLQRERECCGIRPHPADAYTMGEPIKARKLLPQSCCPPKAKSNYYLEEEVDDTPCQWWKSYKANCLIMFRYTFDRAINNVAMWALSVVTFLIVAVILIICTTPR</sequence>
<gene>
    <name evidence="6" type="ORF">NTEN_LOCUS19360</name>
</gene>
<organism evidence="6 7">
    <name type="scientific">Nesidiocoris tenuis</name>
    <dbReference type="NCBI Taxonomy" id="355587"/>
    <lineage>
        <taxon>Eukaryota</taxon>
        <taxon>Metazoa</taxon>
        <taxon>Ecdysozoa</taxon>
        <taxon>Arthropoda</taxon>
        <taxon>Hexapoda</taxon>
        <taxon>Insecta</taxon>
        <taxon>Pterygota</taxon>
        <taxon>Neoptera</taxon>
        <taxon>Paraneoptera</taxon>
        <taxon>Hemiptera</taxon>
        <taxon>Heteroptera</taxon>
        <taxon>Panheteroptera</taxon>
        <taxon>Cimicomorpha</taxon>
        <taxon>Miridae</taxon>
        <taxon>Dicyphina</taxon>
        <taxon>Nesidiocoris</taxon>
    </lineage>
</organism>
<keyword evidence="4 5" id="KW-0472">Membrane</keyword>
<dbReference type="SUPFAM" id="SSF48652">
    <property type="entry name" value="Tetraspanin"/>
    <property type="match status" value="1"/>
</dbReference>
<evidence type="ECO:0000256" key="2">
    <source>
        <dbReference type="ARBA" id="ARBA00022692"/>
    </source>
</evidence>
<proteinExistence type="predicted"/>
<evidence type="ECO:0008006" key="8">
    <source>
        <dbReference type="Google" id="ProtNLM"/>
    </source>
</evidence>
<dbReference type="Gene3D" id="1.10.1450.10">
    <property type="entry name" value="Tetraspanin"/>
    <property type="match status" value="1"/>
</dbReference>
<dbReference type="GO" id="GO:0016020">
    <property type="term" value="C:membrane"/>
    <property type="evidence" value="ECO:0007669"/>
    <property type="project" value="UniProtKB-SubCell"/>
</dbReference>
<keyword evidence="3 5" id="KW-1133">Transmembrane helix</keyword>
<comment type="subcellular location">
    <subcellularLocation>
        <location evidence="1">Membrane</location>
        <topology evidence="1">Multi-pass membrane protein</topology>
    </subcellularLocation>
</comment>
<protein>
    <recommendedName>
        <fullName evidence="8">Tetraspanin</fullName>
    </recommendedName>
</protein>
<evidence type="ECO:0000256" key="4">
    <source>
        <dbReference type="ARBA" id="ARBA00023136"/>
    </source>
</evidence>
<evidence type="ECO:0000256" key="5">
    <source>
        <dbReference type="SAM" id="Phobius"/>
    </source>
</evidence>
<keyword evidence="2 5" id="KW-0812">Transmembrane</keyword>
<dbReference type="Proteomes" id="UP000479000">
    <property type="component" value="Unassembled WGS sequence"/>
</dbReference>
<feature type="transmembrane region" description="Helical" evidence="5">
    <location>
        <begin position="44"/>
        <end position="67"/>
    </location>
</feature>
<dbReference type="AlphaFoldDB" id="A0A6H5HE65"/>
<feature type="transmembrane region" description="Helical" evidence="5">
    <location>
        <begin position="177"/>
        <end position="197"/>
    </location>
</feature>
<evidence type="ECO:0000313" key="6">
    <source>
        <dbReference type="EMBL" id="CAB0014960.1"/>
    </source>
</evidence>
<keyword evidence="7" id="KW-1185">Reference proteome</keyword>
<dbReference type="InterPro" id="IPR008952">
    <property type="entry name" value="Tetraspanin_EC2_sf"/>
</dbReference>
<accession>A0A6H5HE65</accession>
<dbReference type="EMBL" id="CADCXU010028254">
    <property type="protein sequence ID" value="CAB0014960.1"/>
    <property type="molecule type" value="Genomic_DNA"/>
</dbReference>
<reference evidence="6 7" key="1">
    <citation type="submission" date="2020-02" db="EMBL/GenBank/DDBJ databases">
        <authorList>
            <person name="Ferguson B K."/>
        </authorList>
    </citation>
    <scope>NUCLEOTIDE SEQUENCE [LARGE SCALE GENOMIC DNA]</scope>
</reference>
<dbReference type="OrthoDB" id="10448931at2759"/>
<dbReference type="InterPro" id="IPR018499">
    <property type="entry name" value="Tetraspanin/Peripherin"/>
</dbReference>